<keyword evidence="1" id="KW-1133">Transmembrane helix</keyword>
<keyword evidence="1" id="KW-0812">Transmembrane</keyword>
<evidence type="ECO:0000259" key="2">
    <source>
        <dbReference type="Pfam" id="PF13930"/>
    </source>
</evidence>
<protein>
    <recommendedName>
        <fullName evidence="2">Type VII secretion system protein EssD-like domain-containing protein</fullName>
    </recommendedName>
</protein>
<organism evidence="3 4">
    <name type="scientific">Cinara cedri</name>
    <dbReference type="NCBI Taxonomy" id="506608"/>
    <lineage>
        <taxon>Eukaryota</taxon>
        <taxon>Metazoa</taxon>
        <taxon>Ecdysozoa</taxon>
        <taxon>Arthropoda</taxon>
        <taxon>Hexapoda</taxon>
        <taxon>Insecta</taxon>
        <taxon>Pterygota</taxon>
        <taxon>Neoptera</taxon>
        <taxon>Paraneoptera</taxon>
        <taxon>Hemiptera</taxon>
        <taxon>Sternorrhyncha</taxon>
        <taxon>Aphidomorpha</taxon>
        <taxon>Aphidoidea</taxon>
        <taxon>Aphididae</taxon>
        <taxon>Lachninae</taxon>
        <taxon>Cinara</taxon>
    </lineage>
</organism>
<feature type="transmembrane region" description="Helical" evidence="1">
    <location>
        <begin position="12"/>
        <end position="37"/>
    </location>
</feature>
<evidence type="ECO:0000256" key="1">
    <source>
        <dbReference type="SAM" id="Phobius"/>
    </source>
</evidence>
<name>A0A5E4MUQ7_9HEMI</name>
<dbReference type="Proteomes" id="UP000325440">
    <property type="component" value="Unassembled WGS sequence"/>
</dbReference>
<dbReference type="OrthoDB" id="8572289at2759"/>
<dbReference type="InterPro" id="IPR044927">
    <property type="entry name" value="Endonuclea_NS_2"/>
</dbReference>
<evidence type="ECO:0000313" key="3">
    <source>
        <dbReference type="EMBL" id="VVC36033.1"/>
    </source>
</evidence>
<dbReference type="Pfam" id="PF13930">
    <property type="entry name" value="Endonuclea_NS_2"/>
    <property type="match status" value="1"/>
</dbReference>
<sequence length="296" mass="33919">MYSMFYIYGLGYFFSNVKIVVFLAVICITSSITALLVDCPFDGKPDDPSFAYKSIDPGIEQDHIFYHDKYHKTVRMCANITTIYKNKKRDGLDSNLNKVFSAQFRDMDRGHITPHRYGGTYSSKNIIAQNPRLNRVTWNQFENQISILLQTWPYVYYTVRLIYGECDNSDVFCCPDTLNGIIYNADTIYDEIKASNPRGSKRSEIKYPKYISSINERELQLKSNTSEFYSIVGVKSATIRPECIGSGICFGVHDSTAQCLRCCGTLSREHHCIDIYVAEDSKCYQCVSGRRDIYSL</sequence>
<dbReference type="InterPro" id="IPR044929">
    <property type="entry name" value="DNA/RNA_non-sp_Endonuclease_sf"/>
</dbReference>
<dbReference type="Gene3D" id="3.40.570.10">
    <property type="entry name" value="Extracellular Endonuclease, subunit A"/>
    <property type="match status" value="1"/>
</dbReference>
<reference evidence="3 4" key="1">
    <citation type="submission" date="2019-08" db="EMBL/GenBank/DDBJ databases">
        <authorList>
            <person name="Alioto T."/>
            <person name="Alioto T."/>
            <person name="Gomez Garrido J."/>
        </authorList>
    </citation>
    <scope>NUCLEOTIDE SEQUENCE [LARGE SCALE GENOMIC DNA]</scope>
</reference>
<gene>
    <name evidence="3" type="ORF">CINCED_3A006537</name>
</gene>
<keyword evidence="4" id="KW-1185">Reference proteome</keyword>
<dbReference type="InterPro" id="IPR044925">
    <property type="entry name" value="His-Me_finger_sf"/>
</dbReference>
<keyword evidence="1" id="KW-0472">Membrane</keyword>
<dbReference type="AlphaFoldDB" id="A0A5E4MUQ7"/>
<proteinExistence type="predicted"/>
<feature type="domain" description="Type VII secretion system protein EssD-like" evidence="2">
    <location>
        <begin position="61"/>
        <end position="165"/>
    </location>
</feature>
<accession>A0A5E4MUQ7</accession>
<dbReference type="SUPFAM" id="SSF54060">
    <property type="entry name" value="His-Me finger endonucleases"/>
    <property type="match status" value="1"/>
</dbReference>
<evidence type="ECO:0000313" key="4">
    <source>
        <dbReference type="Proteomes" id="UP000325440"/>
    </source>
</evidence>
<dbReference type="EMBL" id="CABPRJ010001430">
    <property type="protein sequence ID" value="VVC36033.1"/>
    <property type="molecule type" value="Genomic_DNA"/>
</dbReference>